<keyword evidence="2" id="KW-1185">Reference proteome</keyword>
<dbReference type="EMBL" id="NBNE01006659">
    <property type="protein sequence ID" value="OWZ01694.1"/>
    <property type="molecule type" value="Genomic_DNA"/>
</dbReference>
<organism evidence="1 2">
    <name type="scientific">Phytophthora megakarya</name>
    <dbReference type="NCBI Taxonomy" id="4795"/>
    <lineage>
        <taxon>Eukaryota</taxon>
        <taxon>Sar</taxon>
        <taxon>Stramenopiles</taxon>
        <taxon>Oomycota</taxon>
        <taxon>Peronosporomycetes</taxon>
        <taxon>Peronosporales</taxon>
        <taxon>Peronosporaceae</taxon>
        <taxon>Phytophthora</taxon>
    </lineage>
</organism>
<dbReference type="AlphaFoldDB" id="A0A225V9D8"/>
<evidence type="ECO:0000313" key="1">
    <source>
        <dbReference type="EMBL" id="OWZ01694.1"/>
    </source>
</evidence>
<reference evidence="2" key="1">
    <citation type="submission" date="2017-03" db="EMBL/GenBank/DDBJ databases">
        <title>Phytopthora megakarya and P. palmivora, two closely related causual agents of cacao black pod achieved similar genome size and gene model numbers by different mechanisms.</title>
        <authorList>
            <person name="Ali S."/>
            <person name="Shao J."/>
            <person name="Larry D.J."/>
            <person name="Kronmiller B."/>
            <person name="Shen D."/>
            <person name="Strem M.D."/>
            <person name="Melnick R.L."/>
            <person name="Guiltinan M.J."/>
            <person name="Tyler B.M."/>
            <person name="Meinhardt L.W."/>
            <person name="Bailey B.A."/>
        </authorList>
    </citation>
    <scope>NUCLEOTIDE SEQUENCE [LARGE SCALE GENOMIC DNA]</scope>
    <source>
        <strain evidence="2">zdho120</strain>
    </source>
</reference>
<dbReference type="Proteomes" id="UP000198211">
    <property type="component" value="Unassembled WGS sequence"/>
</dbReference>
<evidence type="ECO:0000313" key="2">
    <source>
        <dbReference type="Proteomes" id="UP000198211"/>
    </source>
</evidence>
<protein>
    <submittedName>
        <fullName evidence="1">Uncharacterized protein</fullName>
    </submittedName>
</protein>
<sequence length="151" mass="17283">MYPEPHTMFYRIMNCASPSRKLIYYPGTETRVLDSKGNNIHESGTHCSAINDDRNTPLMETHKTHIREMTAQGIKPSRIRNSMPGKFGVDMGFMSKVQHLTYHYRGTKSGNHDKHKGIPDFVQVGAADTKKNIEVQSLFFHHVHAMSEWPI</sequence>
<gene>
    <name evidence="1" type="ORF">PHMEG_00026867</name>
</gene>
<dbReference type="OrthoDB" id="97124at2759"/>
<comment type="caution">
    <text evidence="1">The sequence shown here is derived from an EMBL/GenBank/DDBJ whole genome shotgun (WGS) entry which is preliminary data.</text>
</comment>
<name>A0A225V9D8_9STRA</name>
<proteinExistence type="predicted"/>
<accession>A0A225V9D8</accession>